<keyword evidence="1" id="KW-0812">Transmembrane</keyword>
<feature type="transmembrane region" description="Helical" evidence="1">
    <location>
        <begin position="7"/>
        <end position="29"/>
    </location>
</feature>
<keyword evidence="1" id="KW-0472">Membrane</keyword>
<organism evidence="2">
    <name type="scientific">marine sediment metagenome</name>
    <dbReference type="NCBI Taxonomy" id="412755"/>
    <lineage>
        <taxon>unclassified sequences</taxon>
        <taxon>metagenomes</taxon>
        <taxon>ecological metagenomes</taxon>
    </lineage>
</organism>
<proteinExistence type="predicted"/>
<gene>
    <name evidence="2" type="ORF">S01H1_84377</name>
</gene>
<comment type="caution">
    <text evidence="2">The sequence shown here is derived from an EMBL/GenBank/DDBJ whole genome shotgun (WGS) entry which is preliminary data.</text>
</comment>
<accession>X0Z0E1</accession>
<name>X0Z0E1_9ZZZZ</name>
<evidence type="ECO:0000313" key="2">
    <source>
        <dbReference type="EMBL" id="GAG42171.1"/>
    </source>
</evidence>
<reference evidence="2" key="1">
    <citation type="journal article" date="2014" name="Front. Microbiol.">
        <title>High frequency of phylogenetically diverse reductive dehalogenase-homologous genes in deep subseafloor sedimentary metagenomes.</title>
        <authorList>
            <person name="Kawai M."/>
            <person name="Futagami T."/>
            <person name="Toyoda A."/>
            <person name="Takaki Y."/>
            <person name="Nishi S."/>
            <person name="Hori S."/>
            <person name="Arai W."/>
            <person name="Tsubouchi T."/>
            <person name="Morono Y."/>
            <person name="Uchiyama I."/>
            <person name="Ito T."/>
            <person name="Fujiyama A."/>
            <person name="Inagaki F."/>
            <person name="Takami H."/>
        </authorList>
    </citation>
    <scope>NUCLEOTIDE SEQUENCE</scope>
    <source>
        <strain evidence="2">Expedition CK06-06</strain>
    </source>
</reference>
<dbReference type="EMBL" id="BARS01057587">
    <property type="protein sequence ID" value="GAG42171.1"/>
    <property type="molecule type" value="Genomic_DNA"/>
</dbReference>
<protein>
    <submittedName>
        <fullName evidence="2">Uncharacterized protein</fullName>
    </submittedName>
</protein>
<sequence length="75" mass="8676">MSKQQEKILRFVGGVITVAFAFGVTYGAMKVEMGETMDTVADHEKRIDKVEIHMERQTTNQEWIMDSLKRIEGRE</sequence>
<keyword evidence="1" id="KW-1133">Transmembrane helix</keyword>
<dbReference type="AlphaFoldDB" id="X0Z0E1"/>
<evidence type="ECO:0000256" key="1">
    <source>
        <dbReference type="SAM" id="Phobius"/>
    </source>
</evidence>